<evidence type="ECO:0000313" key="2">
    <source>
        <dbReference type="EMBL" id="GAA4649326.1"/>
    </source>
</evidence>
<evidence type="ECO:0000313" key="3">
    <source>
        <dbReference type="Proteomes" id="UP001500604"/>
    </source>
</evidence>
<feature type="signal peptide" evidence="1">
    <location>
        <begin position="1"/>
        <end position="27"/>
    </location>
</feature>
<protein>
    <recommendedName>
        <fullName evidence="4">Conjugal transfer protein TraK</fullName>
    </recommendedName>
</protein>
<sequence length="288" mass="31011">MIDRSRRKWLGVCSGLALLVSIPPVSAEVALPVVPVSAIQATTTTGNIDNDANNSRMHLLVEPGVNEVVPISKGHINRIIVPFDSPRVHTSSEATTEVKGNVIYVVSDTDNAVTLFIAAPDNEEVAVSLTLVPRVIPPKELRIKLPEQYLLQAARSSKKAKALEVAQPFVETITRVLKTLAKGDVPDGYDLGKIPVNAELPTCSQSGLKIDFHNGQRVSGAAYMAYIGLAENISKEVIELQENACSSDGLIAVAGWPDVVLQPGQKTELFVMVNRPTPSSVQKRQPLI</sequence>
<reference evidence="3" key="1">
    <citation type="journal article" date="2019" name="Int. J. Syst. Evol. Microbiol.">
        <title>The Global Catalogue of Microorganisms (GCM) 10K type strain sequencing project: providing services to taxonomists for standard genome sequencing and annotation.</title>
        <authorList>
            <consortium name="The Broad Institute Genomics Platform"/>
            <consortium name="The Broad Institute Genome Sequencing Center for Infectious Disease"/>
            <person name="Wu L."/>
            <person name="Ma J."/>
        </authorList>
    </citation>
    <scope>NUCLEOTIDE SEQUENCE [LARGE SCALE GENOMIC DNA]</scope>
    <source>
        <strain evidence="3">JCM 17805</strain>
    </source>
</reference>
<keyword evidence="3" id="KW-1185">Reference proteome</keyword>
<dbReference type="EMBL" id="BAABFL010000130">
    <property type="protein sequence ID" value="GAA4649326.1"/>
    <property type="molecule type" value="Genomic_DNA"/>
</dbReference>
<dbReference type="RefSeq" id="WP_345195127.1">
    <property type="nucleotide sequence ID" value="NZ_BAABFL010000130.1"/>
</dbReference>
<evidence type="ECO:0008006" key="4">
    <source>
        <dbReference type="Google" id="ProtNLM"/>
    </source>
</evidence>
<comment type="caution">
    <text evidence="2">The sequence shown here is derived from an EMBL/GenBank/DDBJ whole genome shotgun (WGS) entry which is preliminary data.</text>
</comment>
<proteinExistence type="predicted"/>
<name>A0ABP8V266_9GAMM</name>
<accession>A0ABP8V266</accession>
<dbReference type="PROSITE" id="PS51318">
    <property type="entry name" value="TAT"/>
    <property type="match status" value="1"/>
</dbReference>
<evidence type="ECO:0000256" key="1">
    <source>
        <dbReference type="SAM" id="SignalP"/>
    </source>
</evidence>
<keyword evidence="1" id="KW-0732">Signal</keyword>
<gene>
    <name evidence="2" type="ORF">GCM10023116_16000</name>
</gene>
<dbReference type="Proteomes" id="UP001500604">
    <property type="component" value="Unassembled WGS sequence"/>
</dbReference>
<dbReference type="InterPro" id="IPR006311">
    <property type="entry name" value="TAT_signal"/>
</dbReference>
<feature type="chain" id="PRO_5046926635" description="Conjugal transfer protein TraK" evidence="1">
    <location>
        <begin position="28"/>
        <end position="288"/>
    </location>
</feature>
<organism evidence="2 3">
    <name type="scientific">Kistimonas scapharcae</name>
    <dbReference type="NCBI Taxonomy" id="1036133"/>
    <lineage>
        <taxon>Bacteria</taxon>
        <taxon>Pseudomonadati</taxon>
        <taxon>Pseudomonadota</taxon>
        <taxon>Gammaproteobacteria</taxon>
        <taxon>Oceanospirillales</taxon>
        <taxon>Endozoicomonadaceae</taxon>
        <taxon>Kistimonas</taxon>
    </lineage>
</organism>